<dbReference type="GO" id="GO:0046872">
    <property type="term" value="F:metal ion binding"/>
    <property type="evidence" value="ECO:0007669"/>
    <property type="project" value="UniProtKB-KW"/>
</dbReference>
<feature type="compositionally biased region" description="Polar residues" evidence="6">
    <location>
        <begin position="441"/>
        <end position="450"/>
    </location>
</feature>
<feature type="compositionally biased region" description="Polar residues" evidence="6">
    <location>
        <begin position="664"/>
        <end position="683"/>
    </location>
</feature>
<feature type="compositionally biased region" description="Low complexity" evidence="6">
    <location>
        <begin position="165"/>
        <end position="185"/>
    </location>
</feature>
<dbReference type="SUPFAM" id="SSF57716">
    <property type="entry name" value="Glucocorticoid receptor-like (DNA-binding domain)"/>
    <property type="match status" value="2"/>
</dbReference>
<feature type="compositionally biased region" description="Pro residues" evidence="6">
    <location>
        <begin position="215"/>
        <end position="246"/>
    </location>
</feature>
<evidence type="ECO:0000313" key="8">
    <source>
        <dbReference type="EMBL" id="KDQ33418.1"/>
    </source>
</evidence>
<feature type="compositionally biased region" description="Polar residues" evidence="6">
    <location>
        <begin position="199"/>
        <end position="213"/>
    </location>
</feature>
<feature type="compositionally biased region" description="Polar residues" evidence="6">
    <location>
        <begin position="112"/>
        <end position="122"/>
    </location>
</feature>
<keyword evidence="4 5" id="KW-0440">LIM domain</keyword>
<proteinExistence type="predicted"/>
<feature type="domain" description="LIM zinc-binding" evidence="7">
    <location>
        <begin position="761"/>
        <end position="824"/>
    </location>
</feature>
<dbReference type="PANTHER" id="PTHR24205">
    <property type="entry name" value="FOUR AND A HALF LIM DOMAINS PROTEIN"/>
    <property type="match status" value="1"/>
</dbReference>
<dbReference type="InParanoid" id="A0A067NZD1"/>
<evidence type="ECO:0000256" key="1">
    <source>
        <dbReference type="ARBA" id="ARBA00022723"/>
    </source>
</evidence>
<dbReference type="STRING" id="1137138.A0A067NZD1"/>
<feature type="region of interest" description="Disordered" evidence="6">
    <location>
        <begin position="645"/>
        <end position="709"/>
    </location>
</feature>
<feature type="compositionally biased region" description="Polar residues" evidence="6">
    <location>
        <begin position="404"/>
        <end position="423"/>
    </location>
</feature>
<keyword evidence="1 5" id="KW-0479">Metal-binding</keyword>
<dbReference type="HOGENOM" id="CLU_315479_0_0_1"/>
<dbReference type="PROSITE" id="PS50023">
    <property type="entry name" value="LIM_DOMAIN_2"/>
    <property type="match status" value="1"/>
</dbReference>
<evidence type="ECO:0000256" key="5">
    <source>
        <dbReference type="PROSITE-ProRule" id="PRU00125"/>
    </source>
</evidence>
<evidence type="ECO:0000259" key="7">
    <source>
        <dbReference type="PROSITE" id="PS50023"/>
    </source>
</evidence>
<dbReference type="InterPro" id="IPR001781">
    <property type="entry name" value="Znf_LIM"/>
</dbReference>
<feature type="region of interest" description="Disordered" evidence="6">
    <location>
        <begin position="82"/>
        <end position="258"/>
    </location>
</feature>
<dbReference type="Pfam" id="PF00412">
    <property type="entry name" value="LIM"/>
    <property type="match status" value="2"/>
</dbReference>
<evidence type="ECO:0000256" key="3">
    <source>
        <dbReference type="ARBA" id="ARBA00022833"/>
    </source>
</evidence>
<feature type="compositionally biased region" description="Low complexity" evidence="6">
    <location>
        <begin position="424"/>
        <end position="435"/>
    </location>
</feature>
<keyword evidence="3 5" id="KW-0862">Zinc</keyword>
<dbReference type="PANTHER" id="PTHR24205:SF16">
    <property type="entry name" value="GH01042P-RELATED"/>
    <property type="match status" value="1"/>
</dbReference>
<sequence>MMAPLLSPSSASSQQVPRISQLLPTVKCSSCNNPVPLAELGDHICPKPPPLPTQSKAALNLPKPALTPSAATALLPTRLQNLVSNPRSPSPASSVSSSSPSVAFPQRRDSPRISTNTATSPPRNGPFRGSPSAGSPLENMRARTPSNNSPLAMSPGHDGRARTFSNISNNSLPRPNPNARARTPSDQSSRPSMDARARTPSNNAQPFASSSNYGGPPPMMQPPNPRFQGPPPASYTPPPMVEPPAVPEVIDTKSGGEAGMAGVGRRGFAAAARAAMFALPPPNQRGDGGGGWDDGRSTPFRQNGPEYLNAQPSGYTGPRAGVGAPSPNAPYSPLVTPYAPQTRTPSPMSIPTSNIPPSIPPLNTTFANLSTSPTSNSSNPSSAGPITPLGNARLPFFEKYKKGQPSTQDNEILYDSNNRNLDNPASSPSKTSTPPKRSHSATPSITNGLPTSPAAARSASSASSYSARTGRQRSNTTTTTASDTKSPSIPVPMSPSSGSEYGLAYADSDAEDEDKGLLPFPGTIKKSPTSSPRKGSILRSGPQRDASRNHIRFPSMTTDSSGSLPQTAALKPGAQKRRERMSTNSNSVYSDSDDDDSVDERALRDSPKSSKGLSLLDRVANSHATARGGADLEVVMETLIEDLSSGKDYEDPEMRPLDKGRTFPTRSNTVPGGSLLPQSSPESKNPPPPTTIVRSRTTPGSGLSAHDHDLNAKVPEKSVKPKKIRVCRKCDKQIDDGRWIAIDGGGGGVLCEACWKNMYLPKCRRCNLPIETAAISSSDGQLKGKYHKQCFSCSTCQKPFPDKTFYVFDGKPFCAYHYHEANDSLCAAALCGQPIEGPCAVSHSGDRYHPEHFTCEHPGYPCKTRLEEYWEVDGRMLCDKHVHAARSTYDGDSDYGDDVGAQDLVMSGRAMKRVTRFIDLGEGGLR</sequence>
<evidence type="ECO:0000256" key="2">
    <source>
        <dbReference type="ARBA" id="ARBA00022737"/>
    </source>
</evidence>
<dbReference type="Gene3D" id="2.10.110.10">
    <property type="entry name" value="Cysteine Rich Protein"/>
    <property type="match status" value="2"/>
</dbReference>
<feature type="compositionally biased region" description="Basic and acidic residues" evidence="6">
    <location>
        <begin position="599"/>
        <end position="608"/>
    </location>
</feature>
<evidence type="ECO:0000256" key="6">
    <source>
        <dbReference type="SAM" id="MobiDB-lite"/>
    </source>
</evidence>
<dbReference type="GO" id="GO:0030695">
    <property type="term" value="F:GTPase regulator activity"/>
    <property type="evidence" value="ECO:0007669"/>
    <property type="project" value="UniProtKB-ARBA"/>
</dbReference>
<feature type="compositionally biased region" description="Basic and acidic residues" evidence="6">
    <location>
        <begin position="645"/>
        <end position="661"/>
    </location>
</feature>
<organism evidence="8 9">
    <name type="scientific">Pleurotus ostreatus (strain PC15)</name>
    <name type="common">Oyster mushroom</name>
    <dbReference type="NCBI Taxonomy" id="1137138"/>
    <lineage>
        <taxon>Eukaryota</taxon>
        <taxon>Fungi</taxon>
        <taxon>Dikarya</taxon>
        <taxon>Basidiomycota</taxon>
        <taxon>Agaricomycotina</taxon>
        <taxon>Agaricomycetes</taxon>
        <taxon>Agaricomycetidae</taxon>
        <taxon>Agaricales</taxon>
        <taxon>Pleurotineae</taxon>
        <taxon>Pleurotaceae</taxon>
        <taxon>Pleurotus</taxon>
    </lineage>
</organism>
<accession>A0A067NZD1</accession>
<gene>
    <name evidence="8" type="ORF">PLEOSDRAFT_1099387</name>
</gene>
<dbReference type="CDD" id="cd09397">
    <property type="entry name" value="LIM1_UF1"/>
    <property type="match status" value="1"/>
</dbReference>
<feature type="compositionally biased region" description="Low complexity" evidence="6">
    <location>
        <begin position="454"/>
        <end position="488"/>
    </location>
</feature>
<protein>
    <recommendedName>
        <fullName evidence="7">LIM zinc-binding domain-containing protein</fullName>
    </recommendedName>
</protein>
<evidence type="ECO:0000313" key="9">
    <source>
        <dbReference type="Proteomes" id="UP000027073"/>
    </source>
</evidence>
<dbReference type="SMART" id="SM00132">
    <property type="entry name" value="LIM"/>
    <property type="match status" value="2"/>
</dbReference>
<name>A0A067NZD1_PLEO1</name>
<feature type="compositionally biased region" description="Low complexity" evidence="6">
    <location>
        <begin position="82"/>
        <end position="102"/>
    </location>
</feature>
<evidence type="ECO:0000256" key="4">
    <source>
        <dbReference type="ARBA" id="ARBA00023038"/>
    </source>
</evidence>
<keyword evidence="2" id="KW-0677">Repeat</keyword>
<dbReference type="EMBL" id="KL198004">
    <property type="protein sequence ID" value="KDQ33418.1"/>
    <property type="molecule type" value="Genomic_DNA"/>
</dbReference>
<dbReference type="GO" id="GO:0003712">
    <property type="term" value="F:transcription coregulator activity"/>
    <property type="evidence" value="ECO:0007669"/>
    <property type="project" value="TreeGrafter"/>
</dbReference>
<feature type="compositionally biased region" description="Polar residues" evidence="6">
    <location>
        <begin position="555"/>
        <end position="566"/>
    </location>
</feature>
<dbReference type="Proteomes" id="UP000027073">
    <property type="component" value="Unassembled WGS sequence"/>
</dbReference>
<dbReference type="OrthoDB" id="1112565at2759"/>
<feature type="compositionally biased region" description="Low complexity" evidence="6">
    <location>
        <begin position="344"/>
        <end position="382"/>
    </location>
</feature>
<dbReference type="CDD" id="cd08368">
    <property type="entry name" value="LIM"/>
    <property type="match status" value="1"/>
</dbReference>
<feature type="compositionally biased region" description="Polar residues" evidence="6">
    <location>
        <begin position="692"/>
        <end position="701"/>
    </location>
</feature>
<dbReference type="GO" id="GO:0005634">
    <property type="term" value="C:nucleus"/>
    <property type="evidence" value="ECO:0007669"/>
    <property type="project" value="TreeGrafter"/>
</dbReference>
<reference evidence="9" key="1">
    <citation type="journal article" date="2014" name="Proc. Natl. Acad. Sci. U.S.A.">
        <title>Extensive sampling of basidiomycete genomes demonstrates inadequacy of the white-rot/brown-rot paradigm for wood decay fungi.</title>
        <authorList>
            <person name="Riley R."/>
            <person name="Salamov A.A."/>
            <person name="Brown D.W."/>
            <person name="Nagy L.G."/>
            <person name="Floudas D."/>
            <person name="Held B.W."/>
            <person name="Levasseur A."/>
            <person name="Lombard V."/>
            <person name="Morin E."/>
            <person name="Otillar R."/>
            <person name="Lindquist E.A."/>
            <person name="Sun H."/>
            <person name="LaButti K.M."/>
            <person name="Schmutz J."/>
            <person name="Jabbour D."/>
            <person name="Luo H."/>
            <person name="Baker S.E."/>
            <person name="Pisabarro A.G."/>
            <person name="Walton J.D."/>
            <person name="Blanchette R.A."/>
            <person name="Henrissat B."/>
            <person name="Martin F."/>
            <person name="Cullen D."/>
            <person name="Hibbett D.S."/>
            <person name="Grigoriev I.V."/>
        </authorList>
    </citation>
    <scope>NUCLEOTIDE SEQUENCE [LARGE SCALE GENOMIC DNA]</scope>
    <source>
        <strain evidence="9">PC15</strain>
    </source>
</reference>
<dbReference type="AlphaFoldDB" id="A0A067NZD1"/>
<dbReference type="VEuPathDB" id="FungiDB:PLEOSDRAFT_1099387"/>
<dbReference type="PROSITE" id="PS00478">
    <property type="entry name" value="LIM_DOMAIN_1"/>
    <property type="match status" value="1"/>
</dbReference>
<feature type="region of interest" description="Disordered" evidence="6">
    <location>
        <begin position="279"/>
        <end position="614"/>
    </location>
</feature>